<dbReference type="RefSeq" id="WP_192030733.1">
    <property type="nucleotide sequence ID" value="NZ_JACYTR010000047.1"/>
</dbReference>
<evidence type="ECO:0000313" key="6">
    <source>
        <dbReference type="Proteomes" id="UP000613768"/>
    </source>
</evidence>
<reference evidence="5 6" key="1">
    <citation type="submission" date="2020-09" db="EMBL/GenBank/DDBJ databases">
        <title>Pseudoxanthomonas sp. CAU 1598 isolated from sand of Yaerae Beach.</title>
        <authorList>
            <person name="Kim W."/>
        </authorList>
    </citation>
    <scope>NUCLEOTIDE SEQUENCE [LARGE SCALE GENOMIC DNA]</scope>
    <source>
        <strain evidence="5 6">CAU 1598</strain>
    </source>
</reference>
<dbReference type="PROSITE" id="PS50109">
    <property type="entry name" value="HIS_KIN"/>
    <property type="match status" value="1"/>
</dbReference>
<dbReference type="Gene3D" id="3.30.450.40">
    <property type="match status" value="2"/>
</dbReference>
<dbReference type="Gene3D" id="2.60.40.10">
    <property type="entry name" value="Immunoglobulins"/>
    <property type="match status" value="1"/>
</dbReference>
<dbReference type="SUPFAM" id="SSF55781">
    <property type="entry name" value="GAF domain-like"/>
    <property type="match status" value="2"/>
</dbReference>
<sequence length="1472" mass="163018">MRGMLSAWLVGCMAVLLMPVGGMVAAPRDGMVAAEVQAMLDPAIARFRRFDARDGLSQDSVLAIAEDAQGLIWLGTQDGLNRFDGFDLKILRPDFENPNSLPGPWAGRLAFDGEGHLWVGSTAGLARLDPRSGEVWRMSAERDQPGALPGQTVLALHGDGEGRIWVGTDAGLSLWQVEQQGFLSFVPPAADPRVLRLTSSSDGSLWVGTLQGVYRFSPESGQFDQPGRLASIRDSVSALLLDQRDRLWVGTEAAGLWRIGFDPTAPSADHFRQLEGEPSSLGDERIRSLLQDRDRRIWIGHETGLDRLDDAEAEPDQARFAHYRHGRHDSRSLGRGAVVSLLQDRHGDLWVGTWEGGVGILSPALNRMISLNPDVRMAAAMRAASVRSLLPDADGWWLAGEDGVYRYQNSPRNIRLLPGSEGLFTFELHRDAYQPLIWIGSSRGLWQLQTNGEVLLKPEQPPRIRNARVRRVLAEPDRIWLALMPEGILVLERSSLREVAFYPIGGIVSFIRPLNEQIVLVGAQDGLYWFDRQEAVLRYRHVVGSGADPAHTLPAGPTSMMTGVDGKTWFGSSGAGLLNVEFDQQARPEETRFESFDRRLGLAADSVGWLEEDQHNRIWLSTTVGVSSFDRSSLRFRNYEFDEGTLGRSYWIGAGGKSPSGTIAFGGFDGLTLLHPSSFHQSHPPAPPRLSAYALGSQWTDVLGRADVPTLQLPASDKRSLSFRFTALEHILPRQLRFEYRLLGFDDDWIEAATGQRIVNFTNLPPGQFQFELRSRDADGQLSEQAVSLPIKIVPSWWQTTWARVLAVVLLLAVVVLWGRYRLTRAQRQNAWLKQRVQERTADIEQLVEIGRELAATLDLEQAMERVYQRVSARLDTHVFAIAVFDQAQEILRELYVREAGQRAEGLEIPLSEQDRPAVWCIRERQPLITARQSELLNYVSTNLPAAQGDETESIVYLPLVVGERVIGCLTVQSLRCDAYHADQLAFLEVLASYSAIAIDNALNYQRLDDTVAQRTHDILTLAEIGRELTATLDPEQAMQQVYEHVSDVLDTFVFFIGWLEDDERTVRLAFAVEAGRRQDSASYSIDEPTRPGAMCIRESREIIVQTEQEMREQLPSLGPPLLGLATQSMVFIPLIHDGRARGYLSVQSLRKQAYNAAQLEFLRVLASYTAIALENARSYQVLDQAVATRTAELQQALEDLRSAQRSLIEREKMASLGGLVAGVAHEVNTPLGIAVTAASHLEEEARSLFASLDRGDLTRSAMADFRAACDEGLRLISGSLRRAHVLIGSFKRVAVDQSSEERRRFDLLTTLEEILFSLRPSYRRAGHQLILECPAELTVDSYPGALFQVITNLVTNAAQHAFADAQIGTVRIDVLPISAERLVLKLSDDGRGMDASTQARIFDPFFTTRRSSGGSGLGMHLVYNLVTQLLGGSIRVSSTVGQGTCFEIELPVSAPSVKRHAQDSAAAGVGG</sequence>
<dbReference type="InterPro" id="IPR011123">
    <property type="entry name" value="Y_Y_Y"/>
</dbReference>
<dbReference type="InterPro" id="IPR005467">
    <property type="entry name" value="His_kinase_dom"/>
</dbReference>
<dbReference type="InterPro" id="IPR011110">
    <property type="entry name" value="Reg_prop"/>
</dbReference>
<evidence type="ECO:0000256" key="3">
    <source>
        <dbReference type="ARBA" id="ARBA00022553"/>
    </source>
</evidence>
<dbReference type="EMBL" id="JACYTR010000047">
    <property type="protein sequence ID" value="MBD8527314.1"/>
    <property type="molecule type" value="Genomic_DNA"/>
</dbReference>
<dbReference type="PANTHER" id="PTHR43547">
    <property type="entry name" value="TWO-COMPONENT HISTIDINE KINASE"/>
    <property type="match status" value="1"/>
</dbReference>
<dbReference type="PRINTS" id="PR00344">
    <property type="entry name" value="BCTRLSENSOR"/>
</dbReference>
<dbReference type="SMART" id="SM00065">
    <property type="entry name" value="GAF"/>
    <property type="match status" value="2"/>
</dbReference>
<dbReference type="InterPro" id="IPR003018">
    <property type="entry name" value="GAF"/>
</dbReference>
<protein>
    <recommendedName>
        <fullName evidence="2">histidine kinase</fullName>
        <ecNumber evidence="2">2.7.13.3</ecNumber>
    </recommendedName>
</protein>
<dbReference type="PANTHER" id="PTHR43547:SF2">
    <property type="entry name" value="HYBRID SIGNAL TRANSDUCTION HISTIDINE KINASE C"/>
    <property type="match status" value="1"/>
</dbReference>
<accession>A0AAW3ZP66</accession>
<evidence type="ECO:0000313" key="5">
    <source>
        <dbReference type="EMBL" id="MBD8527314.1"/>
    </source>
</evidence>
<dbReference type="Pfam" id="PF07495">
    <property type="entry name" value="Y_Y_Y"/>
    <property type="match status" value="1"/>
</dbReference>
<dbReference type="Gene3D" id="2.130.10.10">
    <property type="entry name" value="YVTN repeat-like/Quinoprotein amine dehydrogenase"/>
    <property type="match status" value="2"/>
</dbReference>
<keyword evidence="3" id="KW-0597">Phosphoprotein</keyword>
<dbReference type="InterPro" id="IPR013783">
    <property type="entry name" value="Ig-like_fold"/>
</dbReference>
<gene>
    <name evidence="5" type="ORF">IFO71_16340</name>
</gene>
<proteinExistence type="predicted"/>
<comment type="caution">
    <text evidence="5">The sequence shown here is derived from an EMBL/GenBank/DDBJ whole genome shotgun (WGS) entry which is preliminary data.</text>
</comment>
<dbReference type="Pfam" id="PF07494">
    <property type="entry name" value="Reg_prop"/>
    <property type="match status" value="4"/>
</dbReference>
<dbReference type="SUPFAM" id="SSF55874">
    <property type="entry name" value="ATPase domain of HSP90 chaperone/DNA topoisomerase II/histidine kinase"/>
    <property type="match status" value="1"/>
</dbReference>
<dbReference type="InterPro" id="IPR003594">
    <property type="entry name" value="HATPase_dom"/>
</dbReference>
<dbReference type="InterPro" id="IPR004358">
    <property type="entry name" value="Sig_transdc_His_kin-like_C"/>
</dbReference>
<dbReference type="EC" id="2.7.13.3" evidence="2"/>
<dbReference type="InterPro" id="IPR015943">
    <property type="entry name" value="WD40/YVTN_repeat-like_dom_sf"/>
</dbReference>
<dbReference type="Gene3D" id="1.10.287.130">
    <property type="match status" value="1"/>
</dbReference>
<dbReference type="Gene3D" id="3.30.565.10">
    <property type="entry name" value="Histidine kinase-like ATPase, C-terminal domain"/>
    <property type="match status" value="1"/>
</dbReference>
<dbReference type="InterPro" id="IPR036890">
    <property type="entry name" value="HATPase_C_sf"/>
</dbReference>
<keyword evidence="6" id="KW-1185">Reference proteome</keyword>
<dbReference type="InterPro" id="IPR029016">
    <property type="entry name" value="GAF-like_dom_sf"/>
</dbReference>
<evidence type="ECO:0000256" key="1">
    <source>
        <dbReference type="ARBA" id="ARBA00000085"/>
    </source>
</evidence>
<evidence type="ECO:0000259" key="4">
    <source>
        <dbReference type="PROSITE" id="PS50109"/>
    </source>
</evidence>
<evidence type="ECO:0000256" key="2">
    <source>
        <dbReference type="ARBA" id="ARBA00012438"/>
    </source>
</evidence>
<dbReference type="SMART" id="SM00387">
    <property type="entry name" value="HATPase_c"/>
    <property type="match status" value="1"/>
</dbReference>
<feature type="domain" description="Histidine kinase" evidence="4">
    <location>
        <begin position="1223"/>
        <end position="1455"/>
    </location>
</feature>
<comment type="catalytic activity">
    <reaction evidence="1">
        <text>ATP + protein L-histidine = ADP + protein N-phospho-L-histidine.</text>
        <dbReference type="EC" id="2.7.13.3"/>
    </reaction>
</comment>
<organism evidence="5 6">
    <name type="scientific">Pseudomarimonas arenosa</name>
    <dbReference type="NCBI Taxonomy" id="2774145"/>
    <lineage>
        <taxon>Bacteria</taxon>
        <taxon>Pseudomonadati</taxon>
        <taxon>Pseudomonadota</taxon>
        <taxon>Gammaproteobacteria</taxon>
        <taxon>Lysobacterales</taxon>
        <taxon>Lysobacteraceae</taxon>
        <taxon>Pseudomarimonas</taxon>
    </lineage>
</organism>
<dbReference type="Pfam" id="PF13185">
    <property type="entry name" value="GAF_2"/>
    <property type="match status" value="2"/>
</dbReference>
<dbReference type="GO" id="GO:0000155">
    <property type="term" value="F:phosphorelay sensor kinase activity"/>
    <property type="evidence" value="ECO:0007669"/>
    <property type="project" value="TreeGrafter"/>
</dbReference>
<dbReference type="Pfam" id="PF02518">
    <property type="entry name" value="HATPase_c"/>
    <property type="match status" value="1"/>
</dbReference>
<dbReference type="Proteomes" id="UP000613768">
    <property type="component" value="Unassembled WGS sequence"/>
</dbReference>
<name>A0AAW3ZP66_9GAMM</name>
<dbReference type="SUPFAM" id="SSF63829">
    <property type="entry name" value="Calcium-dependent phosphotriesterase"/>
    <property type="match status" value="2"/>
</dbReference>